<evidence type="ECO:0000313" key="2">
    <source>
        <dbReference type="EMBL" id="GAA3921160.1"/>
    </source>
</evidence>
<dbReference type="InterPro" id="IPR031837">
    <property type="entry name" value="DUF5071"/>
</dbReference>
<accession>A0ABP7MGV5</accession>
<evidence type="ECO:0000313" key="3">
    <source>
        <dbReference type="Proteomes" id="UP001501565"/>
    </source>
</evidence>
<dbReference type="EMBL" id="BAABBN010000004">
    <property type="protein sequence ID" value="GAA3921160.1"/>
    <property type="molecule type" value="Genomic_DNA"/>
</dbReference>
<dbReference type="Pfam" id="PF16804">
    <property type="entry name" value="DUF5071"/>
    <property type="match status" value="1"/>
</dbReference>
<organism evidence="2 3">
    <name type="scientific">Litoribacillus peritrichatus</name>
    <dbReference type="NCBI Taxonomy" id="718191"/>
    <lineage>
        <taxon>Bacteria</taxon>
        <taxon>Pseudomonadati</taxon>
        <taxon>Pseudomonadota</taxon>
        <taxon>Gammaproteobacteria</taxon>
        <taxon>Oceanospirillales</taxon>
        <taxon>Oceanospirillaceae</taxon>
        <taxon>Litoribacillus</taxon>
    </lineage>
</organism>
<evidence type="ECO:0000259" key="1">
    <source>
        <dbReference type="Pfam" id="PF16804"/>
    </source>
</evidence>
<dbReference type="InterPro" id="IPR038692">
    <property type="entry name" value="Cthe_2751_sf"/>
</dbReference>
<proteinExistence type="predicted"/>
<sequence>MIRDKCDQDSVDSIINQGYPVNSEALDELLSWTCDPNWPIAASIYGYFVRLGEKEVQRVLSLADRADEGWRYSLITNLIAQYSDAIVEMCTDHLQRWAKQPGSDECDFESLRVLSERKLLSDTEIKEIAHKNVQTYQLWIEETLQVCDVSGE</sequence>
<dbReference type="RefSeq" id="WP_344797312.1">
    <property type="nucleotide sequence ID" value="NZ_BAABBN010000004.1"/>
</dbReference>
<feature type="domain" description="DUF5071" evidence="1">
    <location>
        <begin position="3"/>
        <end position="109"/>
    </location>
</feature>
<dbReference type="Gene3D" id="1.25.40.750">
    <property type="entry name" value="Domain of unknown function DUF5071"/>
    <property type="match status" value="1"/>
</dbReference>
<keyword evidence="3" id="KW-1185">Reference proteome</keyword>
<protein>
    <recommendedName>
        <fullName evidence="1">DUF5071 domain-containing protein</fullName>
    </recommendedName>
</protein>
<comment type="caution">
    <text evidence="2">The sequence shown here is derived from an EMBL/GenBank/DDBJ whole genome shotgun (WGS) entry which is preliminary data.</text>
</comment>
<reference evidence="3" key="1">
    <citation type="journal article" date="2019" name="Int. J. Syst. Evol. Microbiol.">
        <title>The Global Catalogue of Microorganisms (GCM) 10K type strain sequencing project: providing services to taxonomists for standard genome sequencing and annotation.</title>
        <authorList>
            <consortium name="The Broad Institute Genomics Platform"/>
            <consortium name="The Broad Institute Genome Sequencing Center for Infectious Disease"/>
            <person name="Wu L."/>
            <person name="Ma J."/>
        </authorList>
    </citation>
    <scope>NUCLEOTIDE SEQUENCE [LARGE SCALE GENOMIC DNA]</scope>
    <source>
        <strain evidence="3">JCM 17551</strain>
    </source>
</reference>
<dbReference type="Proteomes" id="UP001501565">
    <property type="component" value="Unassembled WGS sequence"/>
</dbReference>
<gene>
    <name evidence="2" type="ORF">GCM10022277_16180</name>
</gene>
<name>A0ABP7MGV5_9GAMM</name>